<dbReference type="Pfam" id="PF00652">
    <property type="entry name" value="Ricin_B_lectin"/>
    <property type="match status" value="3"/>
</dbReference>
<dbReference type="PROSITE" id="PS00137">
    <property type="entry name" value="SUBTILASE_HIS"/>
    <property type="match status" value="1"/>
</dbReference>
<dbReference type="PROSITE" id="PS51892">
    <property type="entry name" value="SUBTILASE"/>
    <property type="match status" value="1"/>
</dbReference>
<dbReference type="CDD" id="cd04077">
    <property type="entry name" value="Peptidases_S8_PCSK9_ProteinaseK_like"/>
    <property type="match status" value="1"/>
</dbReference>
<dbReference type="SUPFAM" id="SSF54897">
    <property type="entry name" value="Protease propeptides/inhibitors"/>
    <property type="match status" value="1"/>
</dbReference>
<dbReference type="InterPro" id="IPR010259">
    <property type="entry name" value="S8pro/Inhibitor_I9"/>
</dbReference>
<evidence type="ECO:0000256" key="4">
    <source>
        <dbReference type="ARBA" id="ARBA00022825"/>
    </source>
</evidence>
<dbReference type="PRINTS" id="PR00723">
    <property type="entry name" value="SUBTILISIN"/>
</dbReference>
<dbReference type="Gene3D" id="3.40.50.200">
    <property type="entry name" value="Peptidase S8/S53 domain"/>
    <property type="match status" value="1"/>
</dbReference>
<feature type="signal peptide" evidence="8">
    <location>
        <begin position="1"/>
        <end position="18"/>
    </location>
</feature>
<evidence type="ECO:0000256" key="3">
    <source>
        <dbReference type="ARBA" id="ARBA00022801"/>
    </source>
</evidence>
<dbReference type="Proteomes" id="UP001161325">
    <property type="component" value="Unassembled WGS sequence"/>
</dbReference>
<dbReference type="Gene3D" id="3.30.70.80">
    <property type="entry name" value="Peptidase S8 propeptide/proteinase inhibitor I9"/>
    <property type="match status" value="1"/>
</dbReference>
<reference evidence="10" key="1">
    <citation type="submission" date="2022-08" db="EMBL/GenBank/DDBJ databases">
        <title>Draft genome sequencing of Roseisolibacter agri AW1220.</title>
        <authorList>
            <person name="Tobiishi Y."/>
            <person name="Tonouchi A."/>
        </authorList>
    </citation>
    <scope>NUCLEOTIDE SEQUENCE</scope>
    <source>
        <strain evidence="10">AW1220</strain>
    </source>
</reference>
<evidence type="ECO:0000256" key="1">
    <source>
        <dbReference type="ARBA" id="ARBA00011073"/>
    </source>
</evidence>
<dbReference type="InterPro" id="IPR034193">
    <property type="entry name" value="PCSK9_ProteinaseK-like"/>
</dbReference>
<name>A0AA37QK90_9BACT</name>
<evidence type="ECO:0000256" key="5">
    <source>
        <dbReference type="PROSITE-ProRule" id="PRU01240"/>
    </source>
</evidence>
<feature type="active site" description="Charge relay system" evidence="5">
    <location>
        <position position="170"/>
    </location>
</feature>
<protein>
    <recommendedName>
        <fullName evidence="9">Ricin B lectin domain-containing protein</fullName>
    </recommendedName>
</protein>
<sequence length="865" mass="84619">MVRRVLAPVATLVVTVLAACQGDLPAPVAPDLLATSSLAGAPRLARSPAANEVVPGQYLVVFRAGVADGNGRSEAKAAEKIARARKPAKLKHTYSAVIKGFAAELSDEDVAALRADPDVAVVEPDPVVRMAGSQAGATWGLDRIDQASLPLNGTYSYGNDGSGVTVYILDTGINTGHVEFGGRAVAGYDAITSGGGAADCNGHGTHVAGTVGGATYGVAKNVRLVAVRVLDCSGNSAGSSLMAGMDWVTRQKQASPSTPMVANMSLVGAASSSFDQAVQNMINAGVTAVVAAGNSSLDACTVSPSRLPAAITVGASDQTDVYASFSNYGSCVDITAPGVVITSSYIGSTTATAAMSGTSMATPHVAGAAALYLAANRTATPAQVSGALVNNSVTGRILSLAGGQTNRLLSIAFLGGSVTEPAPVPAPTPAPSAGTQTNLLSSASGLGCLEVANGSTSSGTIATVNACASGAARQTWTLPTTGSTGIVSVYGGAQCLDAWGAAGTPGTTLGTWTCVPSAPNHQWTLTADGYLKGQNGLCATVSSAGGTVTLQSCTGASTQKWTLGATSSAPAPSSPTTSTPTVGVPLVVASGAGCLGSQAGSATSAAAVTLVGCVSGAATQTWTLPAVGTTGLVTLGGGAQCLDAYGGSGAVGTTLGTWTCVPTAPNHQWTLTADGYLKGQNGLCATTTSVGGSVSLQPCTGASTQKWTTGSGSTPAPAPTPAPGTGTLPTTRFGATLTGVGSGLCLSVSGNQATASAVVLAGCQGLTGQTWSLAGLGATGVASAFGGAQCLDAYGGSGAVGTTVGTWTCVASAPNHQWTLTSEGYLKGQNGLCLGVRQGATASGSPVELQSCTGASHQKWTATPQ</sequence>
<dbReference type="SUPFAM" id="SSF52743">
    <property type="entry name" value="Subtilisin-like"/>
    <property type="match status" value="1"/>
</dbReference>
<dbReference type="RefSeq" id="WP_284352491.1">
    <property type="nucleotide sequence ID" value="NZ_BRXS01000007.1"/>
</dbReference>
<dbReference type="InterPro" id="IPR035992">
    <property type="entry name" value="Ricin_B-like_lectins"/>
</dbReference>
<comment type="similarity">
    <text evidence="1 5 6">Belongs to the peptidase S8 family.</text>
</comment>
<feature type="domain" description="Ricin B lectin" evidence="9">
    <location>
        <begin position="435"/>
        <end position="564"/>
    </location>
</feature>
<dbReference type="SMART" id="SM00458">
    <property type="entry name" value="RICIN"/>
    <property type="match status" value="3"/>
</dbReference>
<evidence type="ECO:0000313" key="10">
    <source>
        <dbReference type="EMBL" id="GLC28065.1"/>
    </source>
</evidence>
<dbReference type="PANTHER" id="PTHR43806:SF11">
    <property type="entry name" value="CEREVISIN-RELATED"/>
    <property type="match status" value="1"/>
</dbReference>
<dbReference type="GO" id="GO:0006508">
    <property type="term" value="P:proteolysis"/>
    <property type="evidence" value="ECO:0007669"/>
    <property type="project" value="UniProtKB-KW"/>
</dbReference>
<keyword evidence="3 5" id="KW-0378">Hydrolase</keyword>
<evidence type="ECO:0000256" key="8">
    <source>
        <dbReference type="SAM" id="SignalP"/>
    </source>
</evidence>
<dbReference type="FunFam" id="3.40.50.200:FF:000014">
    <property type="entry name" value="Proteinase K"/>
    <property type="match status" value="1"/>
</dbReference>
<dbReference type="InterPro" id="IPR037045">
    <property type="entry name" value="S8pro/Inhibitor_I9_sf"/>
</dbReference>
<evidence type="ECO:0000256" key="7">
    <source>
        <dbReference type="SAM" id="MobiDB-lite"/>
    </source>
</evidence>
<dbReference type="InterPro" id="IPR015500">
    <property type="entry name" value="Peptidase_S8_subtilisin-rel"/>
</dbReference>
<dbReference type="Gene3D" id="2.80.10.50">
    <property type="match status" value="3"/>
</dbReference>
<keyword evidence="11" id="KW-1185">Reference proteome</keyword>
<dbReference type="InterPro" id="IPR000772">
    <property type="entry name" value="Ricin_B_lectin"/>
</dbReference>
<evidence type="ECO:0000313" key="11">
    <source>
        <dbReference type="Proteomes" id="UP001161325"/>
    </source>
</evidence>
<dbReference type="AlphaFoldDB" id="A0AA37QK90"/>
<keyword evidence="4 5" id="KW-0720">Serine protease</keyword>
<dbReference type="EMBL" id="BRXS01000007">
    <property type="protein sequence ID" value="GLC28065.1"/>
    <property type="molecule type" value="Genomic_DNA"/>
</dbReference>
<dbReference type="GO" id="GO:0005615">
    <property type="term" value="C:extracellular space"/>
    <property type="evidence" value="ECO:0007669"/>
    <property type="project" value="TreeGrafter"/>
</dbReference>
<dbReference type="InterPro" id="IPR036852">
    <property type="entry name" value="Peptidase_S8/S53_dom_sf"/>
</dbReference>
<feature type="chain" id="PRO_5041414486" description="Ricin B lectin domain-containing protein" evidence="8">
    <location>
        <begin position="19"/>
        <end position="865"/>
    </location>
</feature>
<dbReference type="InterPro" id="IPR000209">
    <property type="entry name" value="Peptidase_S8/S53_dom"/>
</dbReference>
<keyword evidence="8" id="KW-0732">Signal</keyword>
<dbReference type="InterPro" id="IPR022398">
    <property type="entry name" value="Peptidase_S8_His-AS"/>
</dbReference>
<organism evidence="10 11">
    <name type="scientific">Roseisolibacter agri</name>
    <dbReference type="NCBI Taxonomy" id="2014610"/>
    <lineage>
        <taxon>Bacteria</taxon>
        <taxon>Pseudomonadati</taxon>
        <taxon>Gemmatimonadota</taxon>
        <taxon>Gemmatimonadia</taxon>
        <taxon>Gemmatimonadales</taxon>
        <taxon>Gemmatimonadaceae</taxon>
        <taxon>Roseisolibacter</taxon>
    </lineage>
</organism>
<dbReference type="Pfam" id="PF00082">
    <property type="entry name" value="Peptidase_S8"/>
    <property type="match status" value="1"/>
</dbReference>
<dbReference type="InterPro" id="IPR023827">
    <property type="entry name" value="Peptidase_S8_Asp-AS"/>
</dbReference>
<dbReference type="PROSITE" id="PS00136">
    <property type="entry name" value="SUBTILASE_ASP"/>
    <property type="match status" value="1"/>
</dbReference>
<evidence type="ECO:0000256" key="2">
    <source>
        <dbReference type="ARBA" id="ARBA00022670"/>
    </source>
</evidence>
<dbReference type="CDD" id="cd00161">
    <property type="entry name" value="beta-trefoil_Ricin-like"/>
    <property type="match status" value="1"/>
</dbReference>
<dbReference type="GO" id="GO:0004252">
    <property type="term" value="F:serine-type endopeptidase activity"/>
    <property type="evidence" value="ECO:0007669"/>
    <property type="project" value="UniProtKB-UniRule"/>
</dbReference>
<proteinExistence type="inferred from homology"/>
<feature type="domain" description="Ricin B lectin" evidence="9">
    <location>
        <begin position="584"/>
        <end position="710"/>
    </location>
</feature>
<feature type="active site" description="Charge relay system" evidence="5">
    <location>
        <position position="203"/>
    </location>
</feature>
<dbReference type="InterPro" id="IPR023828">
    <property type="entry name" value="Peptidase_S8_Ser-AS"/>
</dbReference>
<keyword evidence="2 5" id="KW-0645">Protease</keyword>
<dbReference type="Pfam" id="PF05922">
    <property type="entry name" value="Inhibitor_I9"/>
    <property type="match status" value="1"/>
</dbReference>
<evidence type="ECO:0000256" key="6">
    <source>
        <dbReference type="RuleBase" id="RU003355"/>
    </source>
</evidence>
<feature type="active site" description="Charge relay system" evidence="5">
    <location>
        <position position="359"/>
    </location>
</feature>
<accession>A0AA37QK90</accession>
<feature type="region of interest" description="Disordered" evidence="7">
    <location>
        <begin position="704"/>
        <end position="729"/>
    </location>
</feature>
<dbReference type="SUPFAM" id="SSF50370">
    <property type="entry name" value="Ricin B-like lectins"/>
    <property type="match status" value="3"/>
</dbReference>
<dbReference type="PANTHER" id="PTHR43806">
    <property type="entry name" value="PEPTIDASE S8"/>
    <property type="match status" value="1"/>
</dbReference>
<dbReference type="PROSITE" id="PS00138">
    <property type="entry name" value="SUBTILASE_SER"/>
    <property type="match status" value="1"/>
</dbReference>
<dbReference type="PROSITE" id="PS50231">
    <property type="entry name" value="RICIN_B_LECTIN"/>
    <property type="match status" value="3"/>
</dbReference>
<evidence type="ECO:0000259" key="9">
    <source>
        <dbReference type="SMART" id="SM00458"/>
    </source>
</evidence>
<dbReference type="PROSITE" id="PS51257">
    <property type="entry name" value="PROKAR_LIPOPROTEIN"/>
    <property type="match status" value="1"/>
</dbReference>
<gene>
    <name evidence="10" type="ORF">rosag_45780</name>
</gene>
<feature type="domain" description="Ricin B lectin" evidence="9">
    <location>
        <begin position="733"/>
        <end position="863"/>
    </location>
</feature>
<dbReference type="InterPro" id="IPR050131">
    <property type="entry name" value="Peptidase_S8_subtilisin-like"/>
</dbReference>
<comment type="caution">
    <text evidence="10">The sequence shown here is derived from an EMBL/GenBank/DDBJ whole genome shotgun (WGS) entry which is preliminary data.</text>
</comment>